<dbReference type="EMBL" id="UXAU01000040">
    <property type="protein sequence ID" value="VDC32306.1"/>
    <property type="molecule type" value="Genomic_DNA"/>
</dbReference>
<evidence type="ECO:0000256" key="1">
    <source>
        <dbReference type="ARBA" id="ARBA00023125"/>
    </source>
</evidence>
<dbReference type="PROSITE" id="PS50935">
    <property type="entry name" value="SSB"/>
    <property type="match status" value="1"/>
</dbReference>
<feature type="region of interest" description="Disordered" evidence="3">
    <location>
        <begin position="72"/>
        <end position="147"/>
    </location>
</feature>
<dbReference type="SUPFAM" id="SSF50249">
    <property type="entry name" value="Nucleic acid-binding proteins"/>
    <property type="match status" value="1"/>
</dbReference>
<reference evidence="4 5" key="1">
    <citation type="submission" date="2018-11" db="EMBL/GenBank/DDBJ databases">
        <authorList>
            <person name="Criscuolo A."/>
        </authorList>
    </citation>
    <scope>NUCLEOTIDE SEQUENCE [LARGE SCALE GENOMIC DNA]</scope>
    <source>
        <strain evidence="4">AT11b</strain>
    </source>
</reference>
<dbReference type="InterPro" id="IPR000424">
    <property type="entry name" value="Primosome_PriB/ssb"/>
</dbReference>
<evidence type="ECO:0000313" key="4">
    <source>
        <dbReference type="EMBL" id="VDC32306.1"/>
    </source>
</evidence>
<dbReference type="Gene3D" id="2.40.50.140">
    <property type="entry name" value="Nucleic acid-binding proteins"/>
    <property type="match status" value="1"/>
</dbReference>
<accession>A0A3P5XBW2</accession>
<gene>
    <name evidence="4" type="primary">ssb1</name>
    <name evidence="4" type="ORF">PSET11_03053</name>
</gene>
<keyword evidence="5" id="KW-1185">Reference proteome</keyword>
<evidence type="ECO:0000256" key="3">
    <source>
        <dbReference type="SAM" id="MobiDB-lite"/>
    </source>
</evidence>
<evidence type="ECO:0000313" key="5">
    <source>
        <dbReference type="Proteomes" id="UP000280861"/>
    </source>
</evidence>
<dbReference type="GO" id="GO:0003697">
    <property type="term" value="F:single-stranded DNA binding"/>
    <property type="evidence" value="ECO:0007669"/>
    <property type="project" value="InterPro"/>
</dbReference>
<dbReference type="AlphaFoldDB" id="A0A3P5XBW2"/>
<dbReference type="Pfam" id="PF00436">
    <property type="entry name" value="SSB"/>
    <property type="match status" value="1"/>
</dbReference>
<keyword evidence="1 2" id="KW-0238">DNA-binding</keyword>
<sequence>MKKTVALFVTICWYEVQAYRQMAGNVSCSLRKGQPVIVVGRMKVRSWEYEGRNYFVIEIDADSIGQDLKSGTANYTKNPTRPVMSLMEQDSADDADPENRGSGTFQPSPDGEDPGAQGFEHDVLVEDTDGALSTLDLETGELADNRA</sequence>
<name>A0A3P5XBW2_9MICC</name>
<evidence type="ECO:0000256" key="2">
    <source>
        <dbReference type="PROSITE-ProRule" id="PRU00252"/>
    </source>
</evidence>
<dbReference type="RefSeq" id="WP_238989183.1">
    <property type="nucleotide sequence ID" value="NZ_CBCRYA010000011.1"/>
</dbReference>
<dbReference type="InterPro" id="IPR012340">
    <property type="entry name" value="NA-bd_OB-fold"/>
</dbReference>
<proteinExistence type="predicted"/>
<organism evidence="4 5">
    <name type="scientific">Arthrobacter ulcerisalmonis</name>
    <dbReference type="NCBI Taxonomy" id="2483813"/>
    <lineage>
        <taxon>Bacteria</taxon>
        <taxon>Bacillati</taxon>
        <taxon>Actinomycetota</taxon>
        <taxon>Actinomycetes</taxon>
        <taxon>Micrococcales</taxon>
        <taxon>Micrococcaceae</taxon>
        <taxon>Arthrobacter</taxon>
    </lineage>
</organism>
<dbReference type="Proteomes" id="UP000280861">
    <property type="component" value="Unassembled WGS sequence"/>
</dbReference>
<protein>
    <submittedName>
        <fullName evidence="4">Single-stranded DNA-binding protein 1</fullName>
    </submittedName>
</protein>